<keyword evidence="12" id="KW-0276">Fatty acid metabolism</keyword>
<evidence type="ECO:0000256" key="13">
    <source>
        <dbReference type="ARBA" id="ARBA00022840"/>
    </source>
</evidence>
<dbReference type="InterPro" id="IPR011763">
    <property type="entry name" value="COA_CT_C"/>
</dbReference>
<feature type="domain" description="CoA carboxyltransferase N-terminal" evidence="19">
    <location>
        <begin position="1"/>
        <end position="240"/>
    </location>
</feature>
<dbReference type="GO" id="GO:0008270">
    <property type="term" value="F:zinc ion binding"/>
    <property type="evidence" value="ECO:0007669"/>
    <property type="project" value="UniProtKB-KW"/>
</dbReference>
<evidence type="ECO:0000256" key="6">
    <source>
        <dbReference type="ARBA" id="ARBA00011883"/>
    </source>
</evidence>
<dbReference type="OrthoDB" id="9772975at2"/>
<keyword evidence="13" id="KW-0067">ATP-binding</keyword>
<dbReference type="SUPFAM" id="SSF52096">
    <property type="entry name" value="ClpP/crotonase"/>
    <property type="match status" value="2"/>
</dbReference>
<dbReference type="InterPro" id="IPR034733">
    <property type="entry name" value="AcCoA_carboxyl_beta"/>
</dbReference>
<dbReference type="InterPro" id="IPR029045">
    <property type="entry name" value="ClpP/crotonase-like_dom_sf"/>
</dbReference>
<dbReference type="Gene3D" id="3.90.226.10">
    <property type="entry name" value="2-enoyl-CoA Hydratase, Chain A, domain 1"/>
    <property type="match status" value="2"/>
</dbReference>
<accession>A0A3R7I8U5</accession>
<keyword evidence="10" id="KW-0547">Nucleotide-binding</keyword>
<comment type="subunit">
    <text evidence="5">Acetyl-CoA carboxylase is a heterotetramer composed of biotin carboxyl carrier protein (AccB), biotin carboxylase (AccC) and two subunits of ACCase subunit beta/alpha.</text>
</comment>
<feature type="domain" description="CoA carboxyltransferase C-terminal" evidence="20">
    <location>
        <begin position="313"/>
        <end position="562"/>
    </location>
</feature>
<dbReference type="PROSITE" id="PS50989">
    <property type="entry name" value="COA_CT_CTER"/>
    <property type="match status" value="1"/>
</dbReference>
<dbReference type="Pfam" id="PF01039">
    <property type="entry name" value="Carboxyl_trans"/>
    <property type="match status" value="1"/>
</dbReference>
<evidence type="ECO:0000256" key="18">
    <source>
        <dbReference type="SAM" id="MobiDB-lite"/>
    </source>
</evidence>
<comment type="catalytic activity">
    <reaction evidence="17">
        <text>N(6)-carboxybiotinyl-L-lysyl-[protein] + acetyl-CoA = N(6)-biotinyl-L-lysyl-[protein] + malonyl-CoA</text>
        <dbReference type="Rhea" id="RHEA:54728"/>
        <dbReference type="Rhea" id="RHEA-COMP:10505"/>
        <dbReference type="Rhea" id="RHEA-COMP:10506"/>
        <dbReference type="ChEBI" id="CHEBI:57288"/>
        <dbReference type="ChEBI" id="CHEBI:57384"/>
        <dbReference type="ChEBI" id="CHEBI:83144"/>
        <dbReference type="ChEBI" id="CHEBI:83145"/>
        <dbReference type="EC" id="2.1.3.15"/>
    </reaction>
</comment>
<evidence type="ECO:0000313" key="22">
    <source>
        <dbReference type="Proteomes" id="UP000028058"/>
    </source>
</evidence>
<dbReference type="GO" id="GO:0009317">
    <property type="term" value="C:acetyl-CoA carboxylase complex"/>
    <property type="evidence" value="ECO:0007669"/>
    <property type="project" value="InterPro"/>
</dbReference>
<dbReference type="AlphaFoldDB" id="A0A3R7I8U5"/>
<dbReference type="InterPro" id="IPR000438">
    <property type="entry name" value="Acetyl_CoA_COase_Trfase_b_su"/>
</dbReference>
<protein>
    <recommendedName>
        <fullName evidence="7">Acetyl-coenzyme A carboxylase carboxyl transferase subunits beta/alpha</fullName>
        <ecNumber evidence="6">2.1.3.15</ecNumber>
    </recommendedName>
</protein>
<dbReference type="Proteomes" id="UP000028058">
    <property type="component" value="Unassembled WGS sequence"/>
</dbReference>
<dbReference type="RefSeq" id="WP_043473642.1">
    <property type="nucleotide sequence ID" value="NZ_CP134822.1"/>
</dbReference>
<evidence type="ECO:0000256" key="11">
    <source>
        <dbReference type="ARBA" id="ARBA00022771"/>
    </source>
</evidence>
<dbReference type="InterPro" id="IPR001095">
    <property type="entry name" value="Acetyl_CoA_COase_a_su"/>
</dbReference>
<keyword evidence="11" id="KW-0862">Zinc</keyword>
<dbReference type="GO" id="GO:0016743">
    <property type="term" value="F:carboxyl- or carbamoyltransferase activity"/>
    <property type="evidence" value="ECO:0007669"/>
    <property type="project" value="InterPro"/>
</dbReference>
<dbReference type="Pfam" id="PF03255">
    <property type="entry name" value="ACCA"/>
    <property type="match status" value="1"/>
</dbReference>
<evidence type="ECO:0000259" key="20">
    <source>
        <dbReference type="PROSITE" id="PS50989"/>
    </source>
</evidence>
<feature type="region of interest" description="Disordered" evidence="18">
    <location>
        <begin position="524"/>
        <end position="550"/>
    </location>
</feature>
<evidence type="ECO:0000256" key="8">
    <source>
        <dbReference type="ARBA" id="ARBA00022516"/>
    </source>
</evidence>
<evidence type="ECO:0000256" key="9">
    <source>
        <dbReference type="ARBA" id="ARBA00022679"/>
    </source>
</evidence>
<comment type="subcellular location">
    <subcellularLocation>
        <location evidence="2">Cytoplasm</location>
    </subcellularLocation>
</comment>
<feature type="compositionally biased region" description="Low complexity" evidence="18">
    <location>
        <begin position="258"/>
        <end position="267"/>
    </location>
</feature>
<name>A0A3R7I8U5_9ACTN</name>
<evidence type="ECO:0000256" key="12">
    <source>
        <dbReference type="ARBA" id="ARBA00022832"/>
    </source>
</evidence>
<keyword evidence="15" id="KW-0275">Fatty acid biosynthesis</keyword>
<comment type="function">
    <text evidence="16">Component of the acetyl coenzyme A carboxylase (ACC) complex. Biotin carboxylase (BC) catalyzes the carboxylation of biotin on its carrier protein (BCCP) and then the CO(2) group is transferred by the transcarboxylase to acetyl-CoA to form malonyl-CoA.</text>
</comment>
<feature type="region of interest" description="Disordered" evidence="18">
    <location>
        <begin position="233"/>
        <end position="338"/>
    </location>
</feature>
<dbReference type="GO" id="GO:0003989">
    <property type="term" value="F:acetyl-CoA carboxylase activity"/>
    <property type="evidence" value="ECO:0007669"/>
    <property type="project" value="InterPro"/>
</dbReference>
<keyword evidence="14" id="KW-0443">Lipid metabolism</keyword>
<keyword evidence="22" id="KW-1185">Reference proteome</keyword>
<comment type="similarity">
    <text evidence="4">In the N-terminal section; belongs to the AccD/PCCB family.</text>
</comment>
<dbReference type="PRINTS" id="PR01070">
    <property type="entry name" value="ACCCTRFRASEB"/>
</dbReference>
<dbReference type="PANTHER" id="PTHR42995">
    <property type="entry name" value="ACETYL-COENZYME A CARBOXYLASE CARBOXYL TRANSFERASE SUBUNIT BETA, CHLOROPLASTIC"/>
    <property type="match status" value="1"/>
</dbReference>
<feature type="compositionally biased region" description="Low complexity" evidence="18">
    <location>
        <begin position="242"/>
        <end position="251"/>
    </location>
</feature>
<sequence length="598" mass="60235">MTGPSDREPVLQLIEAVLDGGSWRTWDEPVPVTTRDPGYRADLERARERTGLDESVITGEGRIRGRRVAVVACEFRFLAGSIGVAAGERLVRAVERATAERLPLLAAPASGGTRMQEGTVAFVQMVKVTAAIAGHKAAGLPYLVYLRHPTTGGVLASWGSLGHLTAAEPGALIGFLGPRVHQALYGEEFPPGVQTAENLLAHGLVDAVLPARELPAVVADALDVLCDDTAGAAGTVPPPQSGPEAAGPAAGADGGPGTPAAPSPAGVPDGGAAPVSGGTTPPASPAGREPRRDPAAADGAPAPAVTEGPAGAGPGVPATAVSATADSIRRSRRPGRPGVRALLKAAGRQVTPLSGTGAGEHDPGLLLAIARIGGTPCVVLGHDRHDGASPPLGPGGLREARRGMRIAAELGLPLLTVVDTAGAALSREAEEGGLAAEIARSLADLVTLPAPTLCLLLGQGAGGGALALLPADRVLAAEHAWLSPLPPEGASAILHRTTERADEVAAQQGVRSADLLAHGIVDRVVAEPGPPGPGPGSGSGSGPDAVTDAADDSGRFLAHLGEVLGRELALLRAERPEARLAARRLRHRTLGVRPLPPH</sequence>
<keyword evidence="8" id="KW-0444">Lipid biosynthesis</keyword>
<comment type="caution">
    <text evidence="21">The sequence shown here is derived from an EMBL/GenBank/DDBJ whole genome shotgun (WGS) entry which is preliminary data.</text>
</comment>
<dbReference type="InterPro" id="IPR011762">
    <property type="entry name" value="COA_CT_N"/>
</dbReference>
<gene>
    <name evidence="21" type="ORF">SFRA_009945</name>
</gene>
<dbReference type="GO" id="GO:0006633">
    <property type="term" value="P:fatty acid biosynthetic process"/>
    <property type="evidence" value="ECO:0007669"/>
    <property type="project" value="UniProtKB-KW"/>
</dbReference>
<keyword evidence="9 21" id="KW-0808">Transferase</keyword>
<proteinExistence type="inferred from homology"/>
<evidence type="ECO:0000256" key="15">
    <source>
        <dbReference type="ARBA" id="ARBA00023160"/>
    </source>
</evidence>
<reference evidence="21 22" key="1">
    <citation type="journal article" date="2014" name="Genome Announc.">
        <title>Draft Genome Sequence of Streptomyces fradiae ATCC 19609, a Strain Highly Sensitive to Antibiotics.</title>
        <authorList>
            <person name="Bekker O.B."/>
            <person name="Klimina K.M."/>
            <person name="Vatlin A.A."/>
            <person name="Zakharevich N.V."/>
            <person name="Kasianov A.S."/>
            <person name="Danilenko V.N."/>
        </authorList>
    </citation>
    <scope>NUCLEOTIDE SEQUENCE [LARGE SCALE GENOMIC DNA]</scope>
    <source>
        <strain evidence="21 22">ATCC 19609</strain>
    </source>
</reference>
<evidence type="ECO:0000256" key="10">
    <source>
        <dbReference type="ARBA" id="ARBA00022741"/>
    </source>
</evidence>
<keyword evidence="11" id="KW-0863">Zinc-finger</keyword>
<evidence type="ECO:0000259" key="19">
    <source>
        <dbReference type="PROSITE" id="PS50980"/>
    </source>
</evidence>
<evidence type="ECO:0000256" key="5">
    <source>
        <dbReference type="ARBA" id="ARBA00011664"/>
    </source>
</evidence>
<dbReference type="GO" id="GO:0005524">
    <property type="term" value="F:ATP binding"/>
    <property type="evidence" value="ECO:0007669"/>
    <property type="project" value="UniProtKB-KW"/>
</dbReference>
<feature type="compositionally biased region" description="Low complexity" evidence="18">
    <location>
        <begin position="296"/>
        <end position="321"/>
    </location>
</feature>
<keyword evidence="11" id="KW-0479">Metal-binding</keyword>
<dbReference type="EC" id="2.1.3.15" evidence="6"/>
<evidence type="ECO:0000256" key="4">
    <source>
        <dbReference type="ARBA" id="ARBA00010284"/>
    </source>
</evidence>
<dbReference type="EMBL" id="JNAD02000004">
    <property type="protein sequence ID" value="RKM96399.1"/>
    <property type="molecule type" value="Genomic_DNA"/>
</dbReference>
<organism evidence="21 22">
    <name type="scientific">Streptomyces xinghaiensis</name>
    <dbReference type="NCBI Taxonomy" id="1038928"/>
    <lineage>
        <taxon>Bacteria</taxon>
        <taxon>Bacillati</taxon>
        <taxon>Actinomycetota</taxon>
        <taxon>Actinomycetes</taxon>
        <taxon>Kitasatosporales</taxon>
        <taxon>Streptomycetaceae</taxon>
        <taxon>Streptomyces</taxon>
    </lineage>
</organism>
<evidence type="ECO:0000256" key="16">
    <source>
        <dbReference type="ARBA" id="ARBA00025280"/>
    </source>
</evidence>
<evidence type="ECO:0000256" key="17">
    <source>
        <dbReference type="ARBA" id="ARBA00049152"/>
    </source>
</evidence>
<dbReference type="GO" id="GO:2001295">
    <property type="term" value="P:malonyl-CoA biosynthetic process"/>
    <property type="evidence" value="ECO:0007669"/>
    <property type="project" value="TreeGrafter"/>
</dbReference>
<evidence type="ECO:0000313" key="21">
    <source>
        <dbReference type="EMBL" id="RKM96399.1"/>
    </source>
</evidence>
<evidence type="ECO:0000256" key="1">
    <source>
        <dbReference type="ARBA" id="ARBA00001947"/>
    </source>
</evidence>
<comment type="similarity">
    <text evidence="3">In the C-terminal section; belongs to the AccA family.</text>
</comment>
<dbReference type="PROSITE" id="PS50980">
    <property type="entry name" value="COA_CT_NTER"/>
    <property type="match status" value="1"/>
</dbReference>
<dbReference type="PANTHER" id="PTHR42995:SF5">
    <property type="entry name" value="ACETYL-COENZYME A CARBOXYLASE CARBOXYL TRANSFERASE SUBUNIT BETA, CHLOROPLASTIC"/>
    <property type="match status" value="1"/>
</dbReference>
<evidence type="ECO:0000256" key="14">
    <source>
        <dbReference type="ARBA" id="ARBA00023098"/>
    </source>
</evidence>
<comment type="cofactor">
    <cofactor evidence="1">
        <name>Zn(2+)</name>
        <dbReference type="ChEBI" id="CHEBI:29105"/>
    </cofactor>
</comment>
<evidence type="ECO:0000256" key="7">
    <source>
        <dbReference type="ARBA" id="ARBA00018312"/>
    </source>
</evidence>
<evidence type="ECO:0000256" key="2">
    <source>
        <dbReference type="ARBA" id="ARBA00004496"/>
    </source>
</evidence>
<evidence type="ECO:0000256" key="3">
    <source>
        <dbReference type="ARBA" id="ARBA00006276"/>
    </source>
</evidence>